<evidence type="ECO:0000256" key="1">
    <source>
        <dbReference type="PROSITE-ProRule" id="PRU00023"/>
    </source>
</evidence>
<protein>
    <submittedName>
        <fullName evidence="3">Ankyrin repeat protein</fullName>
    </submittedName>
</protein>
<sequence>MFLQIQQSQQTSQLNNQFQQRKNGSNKIENKLLNSVNQQIQQIQKPFVGNFNSNYNGFNDELADYTSQYSDQSNKQERIKLPSQPNFSNTKQFNTKILHEIQSPLSDREKLNCELLFKAVSQIQYDVVENLLKRERMSPLLKDFDKNTPLHICMQNFSKDIYLSGKIAKLLLDYGANPNCRNKEGWCPIHLAAKKGSLSAIKFAVAHNLSKLQSNLDGQKNKKSDQTSLIATGQKGLSKEEDDSLSISQIKPKQQNLQLFNLKKKGGPQKWSLLHIAANLGHASMLEFLYQINYDMTTQNIMGQQARQVAIQSLILHKLLKKYENLWVNMAIFSDDEMAQGTGYLNYGGVIDQVSNAPFSAFQEYQQQQIYAKQKDSNNEKRNVQNLKNLIEQTMKKKKSFLNSSNFSSIDDVYENQDISYGNQQRKLSNFNNDHSLANNQYKSNNYDESYLKYSSGGNNLNQGGSNQNLLNKGNFQNKSNNYSFLTNNSNLQATQKKIEGQINYNGYGNMNNVSYNQQHKKLLDNSQFHLKNENEDDFALDIQPENTEEDLEATNGIYQREGTFKLNSSNRIDGSQKIAENKFLQIQHKETELTEHEFEECTYEEKKAKDNKFDEQFSQNANSSSNQMVGHQRKKADWNIFNQRKQKEMQIAQQLTLDKFLIEIQNIQNLIIAFSATFKQNSINQQNLSSTAMDNMNIPFVLQKQLPNTTMAKSPSYNQLFCSNQSSNYQTRQVRSNSKVIDSQWLTPLPSHRQNNSNISNLRQNEPCDLSSVESNDQQNYLNNNYSKLPETLKLINYLQLIHLKLIYMDQIHFQSEVLPMNIYILSEFLSFDKSSSSSKDALKKQSLIIPNILQELFEQFIQVLRNSCYYQGEINLDSIQVSPRSRMQSFSEVQSQQAAQSAFRSNYHLTSQKQPQNFKNSQNITPQSSPFQRTANSPHLSKSPFQNRTKATPNSTCIKTNIVYSKYFNQNSVSRNASKSPSCISLNSSVNSDSQCSDNEDSVDTKPMTSLEIFDCLIRLLRLFEVFNFKEAKQKILSSFSIKIKSPYQYFKSEEPLIVKERQRSFSPFSIVQNQDDGTPNGKRRDMNKRQGAYNSYSPFGRSNNNYTLKEQYVKCHKEDHYSEKILYDFESLQTFEYLQANFAFNQIQQPYHLLVNQKQSVSPQPRQTNINQNNNIKFVEMQRGYHQSKTTISSPINKLENNVSPVSYKNDVSLNYFPATKTLNLSQMQIANDQSSQKSTNLTSENNKSILNHQRALSQNIRHVNINNYNTDNTYNKAATNNKRNVSQISNNNIQSSQIEKSNLNIFKNDSSTISLISNQSNIEQTSFPQQKQNENQASKKLNGILNNNNNNNFTKQQQILKNNNPNESLEISIDQINQKEQKLNDLQRINGMQIPNIRMLNTSQNEKRNPQTFQSLLNEQRGGYKTEENLNARQITPNASFINTNNNKDLSFSQISMSPLLNKSNLIRNGSSNSFINQTNQSFINQPNIFNSTNISAIEKQQNFSYTQQTNSFISMQQNKPMLNQNQQYFQTKKDNNNYNTKQLQDSNKNFNQPTLNIIDTNKMASQWLNSKQQQLNNTMSNNNQNNKLENFSNQNINRQNVAAIYQIDLRQFNKEKQFQGPQMVQESNKQLQGDIGEDDLESKRNLLSTFQASKNAQKQVQTQQQYYSNPQQSFQRQLPNTFNKQIQQYTQNLNQNNQSKPNQQKQILSKNVQMRNNTLLGEENVTDDEEYNDEVNQNKLQNSESNKYRAAKELISPFTIKQNLEKYQIQ</sequence>
<dbReference type="InterPro" id="IPR002110">
    <property type="entry name" value="Ankyrin_rpt"/>
</dbReference>
<dbReference type="SMART" id="SM00248">
    <property type="entry name" value="ANK"/>
    <property type="match status" value="4"/>
</dbReference>
<feature type="region of interest" description="Disordered" evidence="2">
    <location>
        <begin position="912"/>
        <end position="955"/>
    </location>
</feature>
<dbReference type="EMBL" id="GG662767">
    <property type="protein sequence ID" value="EAR91945.2"/>
    <property type="molecule type" value="Genomic_DNA"/>
</dbReference>
<proteinExistence type="predicted"/>
<feature type="region of interest" description="Disordered" evidence="2">
    <location>
        <begin position="216"/>
        <end position="237"/>
    </location>
</feature>
<evidence type="ECO:0000256" key="2">
    <source>
        <dbReference type="SAM" id="MobiDB-lite"/>
    </source>
</evidence>
<dbReference type="Pfam" id="PF12796">
    <property type="entry name" value="Ank_2"/>
    <property type="match status" value="1"/>
</dbReference>
<organism evidence="3 4">
    <name type="scientific">Tetrahymena thermophila (strain SB210)</name>
    <dbReference type="NCBI Taxonomy" id="312017"/>
    <lineage>
        <taxon>Eukaryota</taxon>
        <taxon>Sar</taxon>
        <taxon>Alveolata</taxon>
        <taxon>Ciliophora</taxon>
        <taxon>Intramacronucleata</taxon>
        <taxon>Oligohymenophorea</taxon>
        <taxon>Hymenostomatida</taxon>
        <taxon>Tetrahymenina</taxon>
        <taxon>Tetrahymenidae</taxon>
        <taxon>Tetrahymena</taxon>
    </lineage>
</organism>
<dbReference type="RefSeq" id="XP_001012190.2">
    <property type="nucleotide sequence ID" value="XM_001012190.2"/>
</dbReference>
<dbReference type="InParanoid" id="Q234Q8"/>
<dbReference type="Gene3D" id="1.25.40.20">
    <property type="entry name" value="Ankyrin repeat-containing domain"/>
    <property type="match status" value="1"/>
</dbReference>
<dbReference type="HOGENOM" id="CLU_241361_0_0_1"/>
<dbReference type="OrthoDB" id="19174at2759"/>
<dbReference type="InterPro" id="IPR036770">
    <property type="entry name" value="Ankyrin_rpt-contain_sf"/>
</dbReference>
<dbReference type="SUPFAM" id="SSF48403">
    <property type="entry name" value="Ankyrin repeat"/>
    <property type="match status" value="1"/>
</dbReference>
<name>Q234Q8_TETTS</name>
<accession>Q234Q8</accession>
<reference evidence="4" key="1">
    <citation type="journal article" date="2006" name="PLoS Biol.">
        <title>Macronuclear genome sequence of the ciliate Tetrahymena thermophila, a model eukaryote.</title>
        <authorList>
            <person name="Eisen J.A."/>
            <person name="Coyne R.S."/>
            <person name="Wu M."/>
            <person name="Wu D."/>
            <person name="Thiagarajan M."/>
            <person name="Wortman J.R."/>
            <person name="Badger J.H."/>
            <person name="Ren Q."/>
            <person name="Amedeo P."/>
            <person name="Jones K.M."/>
            <person name="Tallon L.J."/>
            <person name="Delcher A.L."/>
            <person name="Salzberg S.L."/>
            <person name="Silva J.C."/>
            <person name="Haas B.J."/>
            <person name="Majoros W.H."/>
            <person name="Farzad M."/>
            <person name="Carlton J.M."/>
            <person name="Smith R.K. Jr."/>
            <person name="Garg J."/>
            <person name="Pearlman R.E."/>
            <person name="Karrer K.M."/>
            <person name="Sun L."/>
            <person name="Manning G."/>
            <person name="Elde N.C."/>
            <person name="Turkewitz A.P."/>
            <person name="Asai D.J."/>
            <person name="Wilkes D.E."/>
            <person name="Wang Y."/>
            <person name="Cai H."/>
            <person name="Collins K."/>
            <person name="Stewart B.A."/>
            <person name="Lee S.R."/>
            <person name="Wilamowska K."/>
            <person name="Weinberg Z."/>
            <person name="Ruzzo W.L."/>
            <person name="Wloga D."/>
            <person name="Gaertig J."/>
            <person name="Frankel J."/>
            <person name="Tsao C.-C."/>
            <person name="Gorovsky M.A."/>
            <person name="Keeling P.J."/>
            <person name="Waller R.F."/>
            <person name="Patron N.J."/>
            <person name="Cherry J.M."/>
            <person name="Stover N.A."/>
            <person name="Krieger C.J."/>
            <person name="del Toro C."/>
            <person name="Ryder H.F."/>
            <person name="Williamson S.C."/>
            <person name="Barbeau R.A."/>
            <person name="Hamilton E.P."/>
            <person name="Orias E."/>
        </authorList>
    </citation>
    <scope>NUCLEOTIDE SEQUENCE [LARGE SCALE GENOMIC DNA]</scope>
    <source>
        <strain evidence="4">SB210</strain>
    </source>
</reference>
<feature type="repeat" description="ANK" evidence="1">
    <location>
        <begin position="145"/>
        <end position="183"/>
    </location>
</feature>
<feature type="region of interest" description="Disordered" evidence="2">
    <location>
        <begin position="1"/>
        <end position="22"/>
    </location>
</feature>
<feature type="compositionally biased region" description="Low complexity" evidence="2">
    <location>
        <begin position="1"/>
        <end position="20"/>
    </location>
</feature>
<dbReference type="eggNOG" id="ENOG502T1S9">
    <property type="taxonomic scope" value="Eukaryota"/>
</dbReference>
<dbReference type="PANTHER" id="PTHR24118">
    <property type="entry name" value="POTE ANKYRIN DOMAIN"/>
    <property type="match status" value="1"/>
</dbReference>
<dbReference type="PROSITE" id="PS50088">
    <property type="entry name" value="ANK_REPEAT"/>
    <property type="match status" value="1"/>
</dbReference>
<dbReference type="GeneID" id="7841204"/>
<dbReference type="KEGG" id="tet:TTHERM_00101410"/>
<feature type="region of interest" description="Disordered" evidence="2">
    <location>
        <begin position="1073"/>
        <end position="1099"/>
    </location>
</feature>
<dbReference type="Proteomes" id="UP000009168">
    <property type="component" value="Unassembled WGS sequence"/>
</dbReference>
<gene>
    <name evidence="3" type="ORF">TTHERM_00101410</name>
</gene>
<keyword evidence="1" id="KW-0040">ANK repeat</keyword>
<dbReference type="STRING" id="312017.Q234Q8"/>
<evidence type="ECO:0000313" key="4">
    <source>
        <dbReference type="Proteomes" id="UP000009168"/>
    </source>
</evidence>
<evidence type="ECO:0000313" key="3">
    <source>
        <dbReference type="EMBL" id="EAR91945.2"/>
    </source>
</evidence>
<keyword evidence="4" id="KW-1185">Reference proteome</keyword>
<dbReference type="PANTHER" id="PTHR24118:SF99">
    <property type="entry name" value="POTE ANKYRIN DOMAIN FAMILY MEMBER 3C-RELATED"/>
    <property type="match status" value="1"/>
</dbReference>